<evidence type="ECO:0000313" key="2">
    <source>
        <dbReference type="Proteomes" id="UP000245631"/>
    </source>
</evidence>
<proteinExistence type="predicted"/>
<dbReference type="EMBL" id="QGGH01000011">
    <property type="protein sequence ID" value="PWJ88384.1"/>
    <property type="molecule type" value="Genomic_DNA"/>
</dbReference>
<gene>
    <name evidence="1" type="ORF">C8D77_111107</name>
</gene>
<protein>
    <submittedName>
        <fullName evidence="1">Uncharacterized protein</fullName>
    </submittedName>
</protein>
<dbReference type="GeneID" id="61054882"/>
<dbReference type="Proteomes" id="UP000245631">
    <property type="component" value="Unassembled WGS sequence"/>
</dbReference>
<organism evidence="1 2">
    <name type="scientific">Rhizobium loti</name>
    <name type="common">Mesorhizobium loti</name>
    <dbReference type="NCBI Taxonomy" id="381"/>
    <lineage>
        <taxon>Bacteria</taxon>
        <taxon>Pseudomonadati</taxon>
        <taxon>Pseudomonadota</taxon>
        <taxon>Alphaproteobacteria</taxon>
        <taxon>Hyphomicrobiales</taxon>
        <taxon>Phyllobacteriaceae</taxon>
        <taxon>Mesorhizobium</taxon>
    </lineage>
</organism>
<dbReference type="RefSeq" id="WP_109670421.1">
    <property type="nucleotide sequence ID" value="NZ_QGGH01000011.1"/>
</dbReference>
<name>A0A8E2W8B1_RHILI</name>
<sequence>MRATLRIYREVLEREMWPDKRCRVRIVGASWDPGTSSVVLELEGKILPDGGEVKLLTRRSTETEFRAL</sequence>
<dbReference type="AlphaFoldDB" id="A0A8E2W8B1"/>
<evidence type="ECO:0000313" key="1">
    <source>
        <dbReference type="EMBL" id="PWJ88384.1"/>
    </source>
</evidence>
<accession>A0A8E2W8B1</accession>
<reference evidence="1 2" key="1">
    <citation type="submission" date="2018-05" db="EMBL/GenBank/DDBJ databases">
        <title>Genomic Encyclopedia of Type Strains, Phase IV (KMG-IV): sequencing the most valuable type-strain genomes for metagenomic binning, comparative biology and taxonomic classification.</title>
        <authorList>
            <person name="Goeker M."/>
        </authorList>
    </citation>
    <scope>NUCLEOTIDE SEQUENCE [LARGE SCALE GENOMIC DNA]</scope>
    <source>
        <strain evidence="1 2">DSM 2626</strain>
    </source>
</reference>
<comment type="caution">
    <text evidence="1">The sequence shown here is derived from an EMBL/GenBank/DDBJ whole genome shotgun (WGS) entry which is preliminary data.</text>
</comment>